<feature type="binding site" evidence="15">
    <location>
        <begin position="23"/>
        <end position="30"/>
    </location>
    <ligand>
        <name>ATP</name>
        <dbReference type="ChEBI" id="CHEBI:30616"/>
    </ligand>
</feature>
<evidence type="ECO:0000259" key="17">
    <source>
        <dbReference type="PROSITE" id="PS51198"/>
    </source>
</evidence>
<dbReference type="PANTHER" id="PTHR11070:SF2">
    <property type="entry name" value="ATP-DEPENDENT DNA HELICASE SRS2"/>
    <property type="match status" value="1"/>
</dbReference>
<evidence type="ECO:0000256" key="10">
    <source>
        <dbReference type="ARBA" id="ARBA00023235"/>
    </source>
</evidence>
<accession>A0A939DG79</accession>
<dbReference type="PROSITE" id="PS51198">
    <property type="entry name" value="UVRD_HELICASE_ATP_BIND"/>
    <property type="match status" value="1"/>
</dbReference>
<dbReference type="GO" id="GO:0033202">
    <property type="term" value="C:DNA helicase complex"/>
    <property type="evidence" value="ECO:0007669"/>
    <property type="project" value="TreeGrafter"/>
</dbReference>
<keyword evidence="20" id="KW-1185">Reference proteome</keyword>
<dbReference type="PANTHER" id="PTHR11070">
    <property type="entry name" value="UVRD / RECB / PCRA DNA HELICASE FAMILY MEMBER"/>
    <property type="match status" value="1"/>
</dbReference>
<keyword evidence="1" id="KW-0540">Nuclease</keyword>
<dbReference type="EMBL" id="JAFKCZ010000009">
    <property type="protein sequence ID" value="MBN7797693.1"/>
    <property type="molecule type" value="Genomic_DNA"/>
</dbReference>
<evidence type="ECO:0000256" key="5">
    <source>
        <dbReference type="ARBA" id="ARBA00022806"/>
    </source>
</evidence>
<dbReference type="GO" id="GO:0000725">
    <property type="term" value="P:recombinational repair"/>
    <property type="evidence" value="ECO:0007669"/>
    <property type="project" value="TreeGrafter"/>
</dbReference>
<dbReference type="InterPro" id="IPR000212">
    <property type="entry name" value="DNA_helicase_UvrD/REP"/>
</dbReference>
<dbReference type="GO" id="GO:0043138">
    <property type="term" value="F:3'-5' DNA helicase activity"/>
    <property type="evidence" value="ECO:0007669"/>
    <property type="project" value="UniProtKB-EC"/>
</dbReference>
<dbReference type="Gene3D" id="3.40.50.300">
    <property type="entry name" value="P-loop containing nucleotide triphosphate hydrolases"/>
    <property type="match status" value="4"/>
</dbReference>
<gene>
    <name evidence="19" type="ORF">JYP50_13865</name>
</gene>
<evidence type="ECO:0000256" key="9">
    <source>
        <dbReference type="ARBA" id="ARBA00023204"/>
    </source>
</evidence>
<dbReference type="InterPro" id="IPR038726">
    <property type="entry name" value="PDDEXK_AddAB-type"/>
</dbReference>
<dbReference type="GO" id="GO:0005829">
    <property type="term" value="C:cytosol"/>
    <property type="evidence" value="ECO:0007669"/>
    <property type="project" value="TreeGrafter"/>
</dbReference>
<evidence type="ECO:0000256" key="2">
    <source>
        <dbReference type="ARBA" id="ARBA00022741"/>
    </source>
</evidence>
<protein>
    <recommendedName>
        <fullName evidence="12">DNA 3'-5' helicase</fullName>
        <ecNumber evidence="12">5.6.2.4</ecNumber>
    </recommendedName>
    <alternativeName>
        <fullName evidence="13">DNA 3'-5' helicase II</fullName>
    </alternativeName>
</protein>
<evidence type="ECO:0000256" key="13">
    <source>
        <dbReference type="ARBA" id="ARBA00034923"/>
    </source>
</evidence>
<dbReference type="InterPro" id="IPR011335">
    <property type="entry name" value="Restrct_endonuc-II-like"/>
</dbReference>
<name>A0A939DG79_9GAMM</name>
<evidence type="ECO:0000256" key="1">
    <source>
        <dbReference type="ARBA" id="ARBA00022722"/>
    </source>
</evidence>
<dbReference type="SUPFAM" id="SSF52980">
    <property type="entry name" value="Restriction endonuclease-like"/>
    <property type="match status" value="1"/>
</dbReference>
<dbReference type="EC" id="5.6.2.4" evidence="12"/>
<evidence type="ECO:0000256" key="12">
    <source>
        <dbReference type="ARBA" id="ARBA00034808"/>
    </source>
</evidence>
<dbReference type="InterPro" id="IPR014016">
    <property type="entry name" value="UvrD-like_ATP-bd"/>
</dbReference>
<feature type="domain" description="UvrD-like helicase C-terminal" evidence="18">
    <location>
        <begin position="486"/>
        <end position="768"/>
    </location>
</feature>
<dbReference type="RefSeq" id="WP_206561140.1">
    <property type="nucleotide sequence ID" value="NZ_JAFKCZ010000009.1"/>
</dbReference>
<dbReference type="Proteomes" id="UP000664303">
    <property type="component" value="Unassembled WGS sequence"/>
</dbReference>
<evidence type="ECO:0000256" key="16">
    <source>
        <dbReference type="SAM" id="MobiDB-lite"/>
    </source>
</evidence>
<feature type="domain" description="UvrD-like helicase ATP-binding" evidence="17">
    <location>
        <begin position="2"/>
        <end position="485"/>
    </location>
</feature>
<dbReference type="SUPFAM" id="SSF52540">
    <property type="entry name" value="P-loop containing nucleoside triphosphate hydrolases"/>
    <property type="match status" value="1"/>
</dbReference>
<evidence type="ECO:0000313" key="19">
    <source>
        <dbReference type="EMBL" id="MBN7797693.1"/>
    </source>
</evidence>
<keyword evidence="6" id="KW-0269">Exonuclease</keyword>
<dbReference type="Pfam" id="PF00580">
    <property type="entry name" value="UvrD-helicase"/>
    <property type="match status" value="1"/>
</dbReference>
<comment type="catalytic activity">
    <reaction evidence="11">
        <text>Couples ATP hydrolysis with the unwinding of duplex DNA by translocating in the 3'-5' direction.</text>
        <dbReference type="EC" id="5.6.2.4"/>
    </reaction>
</comment>
<dbReference type="GO" id="GO:0005524">
    <property type="term" value="F:ATP binding"/>
    <property type="evidence" value="ECO:0007669"/>
    <property type="project" value="UniProtKB-UniRule"/>
</dbReference>
<organism evidence="19 20">
    <name type="scientific">Parahaliea mediterranea</name>
    <dbReference type="NCBI Taxonomy" id="651086"/>
    <lineage>
        <taxon>Bacteria</taxon>
        <taxon>Pseudomonadati</taxon>
        <taxon>Pseudomonadota</taxon>
        <taxon>Gammaproteobacteria</taxon>
        <taxon>Cellvibrionales</taxon>
        <taxon>Halieaceae</taxon>
        <taxon>Parahaliea</taxon>
    </lineage>
</organism>
<dbReference type="AlphaFoldDB" id="A0A939DG79"/>
<evidence type="ECO:0000256" key="4">
    <source>
        <dbReference type="ARBA" id="ARBA00022801"/>
    </source>
</evidence>
<keyword evidence="7 15" id="KW-0067">ATP-binding</keyword>
<keyword evidence="2 15" id="KW-0547">Nucleotide-binding</keyword>
<keyword evidence="9" id="KW-0234">DNA repair</keyword>
<evidence type="ECO:0000259" key="18">
    <source>
        <dbReference type="PROSITE" id="PS51217"/>
    </source>
</evidence>
<evidence type="ECO:0000256" key="14">
    <source>
        <dbReference type="ARBA" id="ARBA00048988"/>
    </source>
</evidence>
<dbReference type="GO" id="GO:0004527">
    <property type="term" value="F:exonuclease activity"/>
    <property type="evidence" value="ECO:0007669"/>
    <property type="project" value="UniProtKB-KW"/>
</dbReference>
<keyword evidence="8" id="KW-0238">DNA-binding</keyword>
<sequence length="1110" mass="120402">MSIVDAQQREAALDPLQSFCISAPAGSGKTELLIQRFLSLLARVQRPEQILAITFTRKAAAEMRERVLLALREAREGKPCDSPHQQRTRDLATAALAVDGQQNWQLLGNSSRLNIRTIDGFCAALTRQMPILSEFGAQAGAVDDAGPLYAEAVAELFAMVESEHPVAADLRALMLHFDNNWDKLAELLQSLLARRDQWLPYVGLHHSPGAAEERLLHTLHAVIRGVLDGLRQRLGPYLGELYELQCYAAQNLQATPPAAAPAAAIGDLDDWRGLRRLLLTKSGGWRGRLTKAEGFPAGKGRAQEMKQRMAGVLGELSHDDSLKESLQELDVLPELEADTTSWRLVLQLSHVLPVLAAQLLLVFQRRGAVDHSQVAQSALQALGDDEAPTDLALRLDYRIEHILVDEFQDTAINQFELVRRLTRGWGEHNAVNPDAPRTFLIVGDGMQSIYGFRDANVGLFLQARDRGFNGVVPRYLELRSNFRSEAGVVDWVNRVFGQAFPAVDDIARGEVSFSAAAAVKPAAADAAVAVAVFHGEGAPQAEIDHVCDGVAAALAAEPGGSVAVLGRSRSQLQGIVAGLRGRGIAFAAQDMDRLQHSPVVLDLMTLVRALANPADRVAWAALLRAPWCGLTLADLHAAARAGAQGDMPLPPLTAPGGDDDPLAGLSADGRERLAHLRAGMGWALARRDRLSQRAWLEQAWLQLGGPATATSETALADAERFFQLIEQGELEGRILDIPWLQAQVERLFADTGGDGARVQVMTLHKAKGLEFDHVFIPALARGAGQDRRPLLLWDEYSDAGGERGFLLAADDHSKPGEAGLYNFLGQQRKRKQALENTRLLYVGATRAVRRLVLSATLAEDPKSGDPRPPGGNTLLGCIWPAVADQARYFEAREVSPAAALAPIPPLRRLRALSGGARETPGDASPANRPGSVDNRLERHTGTAVHQLLEMLAAGPELPGAPGEDEREACRWALTSLGLAGADLARALEMAMASLQRTLADASAGRWLLRADHPGSACELPLTRVDATGRIRDIVIDRTFVDADTGERWIVDYKTSQPAPGVSTAEFLREEGERYREQLQGYREAMAELGPEPLRCALYFTALGHLHPLDD</sequence>
<evidence type="ECO:0000256" key="11">
    <source>
        <dbReference type="ARBA" id="ARBA00034617"/>
    </source>
</evidence>
<reference evidence="19" key="1">
    <citation type="submission" date="2021-02" db="EMBL/GenBank/DDBJ databases">
        <title>PHA producing bacteria isolated from coastal sediment in Guangdong, Shenzhen.</title>
        <authorList>
            <person name="Zheng W."/>
            <person name="Yu S."/>
            <person name="Huang Y."/>
        </authorList>
    </citation>
    <scope>NUCLEOTIDE SEQUENCE</scope>
    <source>
        <strain evidence="19">TN14-10</strain>
    </source>
</reference>
<comment type="catalytic activity">
    <reaction evidence="14">
        <text>ATP + H2O = ADP + phosphate + H(+)</text>
        <dbReference type="Rhea" id="RHEA:13065"/>
        <dbReference type="ChEBI" id="CHEBI:15377"/>
        <dbReference type="ChEBI" id="CHEBI:15378"/>
        <dbReference type="ChEBI" id="CHEBI:30616"/>
        <dbReference type="ChEBI" id="CHEBI:43474"/>
        <dbReference type="ChEBI" id="CHEBI:456216"/>
        <dbReference type="EC" id="5.6.2.4"/>
    </reaction>
</comment>
<comment type="caution">
    <text evidence="19">The sequence shown here is derived from an EMBL/GenBank/DDBJ whole genome shotgun (WGS) entry which is preliminary data.</text>
</comment>
<evidence type="ECO:0000256" key="3">
    <source>
        <dbReference type="ARBA" id="ARBA00022763"/>
    </source>
</evidence>
<evidence type="ECO:0000256" key="15">
    <source>
        <dbReference type="PROSITE-ProRule" id="PRU00560"/>
    </source>
</evidence>
<dbReference type="InterPro" id="IPR011604">
    <property type="entry name" value="PDDEXK-like_dom_sf"/>
</dbReference>
<dbReference type="InterPro" id="IPR014017">
    <property type="entry name" value="DNA_helicase_UvrD-like_C"/>
</dbReference>
<dbReference type="InterPro" id="IPR027417">
    <property type="entry name" value="P-loop_NTPase"/>
</dbReference>
<dbReference type="Gene3D" id="3.90.320.10">
    <property type="match status" value="1"/>
</dbReference>
<keyword evidence="3" id="KW-0227">DNA damage</keyword>
<evidence type="ECO:0000256" key="6">
    <source>
        <dbReference type="ARBA" id="ARBA00022839"/>
    </source>
</evidence>
<dbReference type="Pfam" id="PF13361">
    <property type="entry name" value="UvrD_C"/>
    <property type="match status" value="1"/>
</dbReference>
<keyword evidence="4 15" id="KW-0378">Hydrolase</keyword>
<dbReference type="Pfam" id="PF12705">
    <property type="entry name" value="PDDEXK_1"/>
    <property type="match status" value="1"/>
</dbReference>
<keyword evidence="10" id="KW-0413">Isomerase</keyword>
<feature type="region of interest" description="Disordered" evidence="16">
    <location>
        <begin position="915"/>
        <end position="934"/>
    </location>
</feature>
<dbReference type="GO" id="GO:0003677">
    <property type="term" value="F:DNA binding"/>
    <property type="evidence" value="ECO:0007669"/>
    <property type="project" value="UniProtKB-KW"/>
</dbReference>
<proteinExistence type="predicted"/>
<keyword evidence="5 15" id="KW-0347">Helicase</keyword>
<evidence type="ECO:0000313" key="20">
    <source>
        <dbReference type="Proteomes" id="UP000664303"/>
    </source>
</evidence>
<dbReference type="PROSITE" id="PS51217">
    <property type="entry name" value="UVRD_HELICASE_CTER"/>
    <property type="match status" value="1"/>
</dbReference>
<evidence type="ECO:0000256" key="7">
    <source>
        <dbReference type="ARBA" id="ARBA00022840"/>
    </source>
</evidence>
<evidence type="ECO:0000256" key="8">
    <source>
        <dbReference type="ARBA" id="ARBA00023125"/>
    </source>
</evidence>